<dbReference type="Proteomes" id="UP001501442">
    <property type="component" value="Unassembled WGS sequence"/>
</dbReference>
<evidence type="ECO:0000313" key="2">
    <source>
        <dbReference type="Proteomes" id="UP001501442"/>
    </source>
</evidence>
<gene>
    <name evidence="1" type="ORF">GCM10023196_034080</name>
</gene>
<organism evidence="1 2">
    <name type="scientific">Actinoallomurus vinaceus</name>
    <dbReference type="NCBI Taxonomy" id="1080074"/>
    <lineage>
        <taxon>Bacteria</taxon>
        <taxon>Bacillati</taxon>
        <taxon>Actinomycetota</taxon>
        <taxon>Actinomycetes</taxon>
        <taxon>Streptosporangiales</taxon>
        <taxon>Thermomonosporaceae</taxon>
        <taxon>Actinoallomurus</taxon>
    </lineage>
</organism>
<name>A0ABP8UBR9_9ACTN</name>
<sequence length="191" mass="19596">MLLVGVLALIAGVTACGSSPGARMEAYGTTSTASPTAQRTIRVPDSFADYTRLTSADAQRVIQDIRKAQAQQNPVFAAKMKIAVFQRHGDAHQRIAFIGLAAGDHPTIAQELRSNPPSAEVDSALAAMPLSGPKDYPTGPLGGALRCAPGSRGGAGCAWADGSTVGVVASSVPSADELARTTLALRNAAER</sequence>
<evidence type="ECO:0008006" key="3">
    <source>
        <dbReference type="Google" id="ProtNLM"/>
    </source>
</evidence>
<dbReference type="EMBL" id="BAABHK010000004">
    <property type="protein sequence ID" value="GAA4626317.1"/>
    <property type="molecule type" value="Genomic_DNA"/>
</dbReference>
<protein>
    <recommendedName>
        <fullName evidence="3">Lipoprotein</fullName>
    </recommendedName>
</protein>
<evidence type="ECO:0000313" key="1">
    <source>
        <dbReference type="EMBL" id="GAA4626317.1"/>
    </source>
</evidence>
<reference evidence="2" key="1">
    <citation type="journal article" date="2019" name="Int. J. Syst. Evol. Microbiol.">
        <title>The Global Catalogue of Microorganisms (GCM) 10K type strain sequencing project: providing services to taxonomists for standard genome sequencing and annotation.</title>
        <authorList>
            <consortium name="The Broad Institute Genomics Platform"/>
            <consortium name="The Broad Institute Genome Sequencing Center for Infectious Disease"/>
            <person name="Wu L."/>
            <person name="Ma J."/>
        </authorList>
    </citation>
    <scope>NUCLEOTIDE SEQUENCE [LARGE SCALE GENOMIC DNA]</scope>
    <source>
        <strain evidence="2">JCM 17939</strain>
    </source>
</reference>
<proteinExistence type="predicted"/>
<keyword evidence="2" id="KW-1185">Reference proteome</keyword>
<comment type="caution">
    <text evidence="1">The sequence shown here is derived from an EMBL/GenBank/DDBJ whole genome shotgun (WGS) entry which is preliminary data.</text>
</comment>
<accession>A0ABP8UBR9</accession>